<dbReference type="InterPro" id="IPR052702">
    <property type="entry name" value="MscS-like_channel"/>
</dbReference>
<dbReference type="InterPro" id="IPR011066">
    <property type="entry name" value="MscS_channel_C_sf"/>
</dbReference>
<keyword evidence="3" id="KW-1003">Cell membrane</keyword>
<feature type="transmembrane region" description="Helical" evidence="9">
    <location>
        <begin position="597"/>
        <end position="615"/>
    </location>
</feature>
<keyword evidence="6 9" id="KW-0472">Membrane</keyword>
<feature type="domain" description="Mechanosensitive ion channel MscS C-terminal" evidence="11">
    <location>
        <begin position="933"/>
        <end position="1013"/>
    </location>
</feature>
<feature type="domain" description="Mechanosensitive ion channel MscS" evidence="10">
    <location>
        <begin position="856"/>
        <end position="922"/>
    </location>
</feature>
<evidence type="ECO:0000256" key="2">
    <source>
        <dbReference type="ARBA" id="ARBA00008017"/>
    </source>
</evidence>
<dbReference type="Gene3D" id="1.10.287.1260">
    <property type="match status" value="1"/>
</dbReference>
<protein>
    <submittedName>
        <fullName evidence="13">Mechanosensitive ion channel</fullName>
    </submittedName>
</protein>
<evidence type="ECO:0000259" key="10">
    <source>
        <dbReference type="Pfam" id="PF00924"/>
    </source>
</evidence>
<dbReference type="Proteomes" id="UP000760480">
    <property type="component" value="Unassembled WGS sequence"/>
</dbReference>
<dbReference type="InterPro" id="IPR023408">
    <property type="entry name" value="MscS_beta-dom_sf"/>
</dbReference>
<evidence type="ECO:0000259" key="12">
    <source>
        <dbReference type="Pfam" id="PF21088"/>
    </source>
</evidence>
<feature type="transmembrane region" description="Helical" evidence="9">
    <location>
        <begin position="450"/>
        <end position="474"/>
    </location>
</feature>
<evidence type="ECO:0000256" key="5">
    <source>
        <dbReference type="ARBA" id="ARBA00022989"/>
    </source>
</evidence>
<dbReference type="InterPro" id="IPR010920">
    <property type="entry name" value="LSM_dom_sf"/>
</dbReference>
<reference evidence="13 14" key="1">
    <citation type="submission" date="2019-03" db="EMBL/GenBank/DDBJ databases">
        <title>Metabolic reconstructions from genomes of highly enriched 'Candidatus Accumulibacter' and 'Candidatus Competibacter' bioreactor populations.</title>
        <authorList>
            <person name="Annavajhala M.K."/>
            <person name="Welles L."/>
            <person name="Abbas B."/>
            <person name="Sorokin D."/>
            <person name="Park H."/>
            <person name="Van Loosdrecht M."/>
            <person name="Chandran K."/>
        </authorList>
    </citation>
    <scope>NUCLEOTIDE SEQUENCE [LARGE SCALE GENOMIC DNA]</scope>
    <source>
        <strain evidence="13 14">SBR_G</strain>
    </source>
</reference>
<keyword evidence="7" id="KW-0175">Coiled coil</keyword>
<feature type="transmembrane region" description="Helical" evidence="9">
    <location>
        <begin position="567"/>
        <end position="591"/>
    </location>
</feature>
<dbReference type="Gene3D" id="2.30.30.60">
    <property type="match status" value="1"/>
</dbReference>
<evidence type="ECO:0000256" key="7">
    <source>
        <dbReference type="SAM" id="Coils"/>
    </source>
</evidence>
<sequence>MIPYFPPSSGAASRAGNFALFLLLTLIVLAANVRAQPTMPITPPTDPAKVAEQQAARRQALAHDREAIDRTRQDLQARLADLPQQMEALHPEQIDEAMLEQTRVDVESARLRQESALSELNNSEQRIEELQKEIGELEAREQLLKNPAKNPTEGVTDRAAQLQQTSQTLAQRRADLELETLNLTNLRDQLEIAKLRLKLAEQWREQIERSFQQRQEQGRQSAQAELVGRLQADLATQQDRANALRQRLSQNQGALPLTLWQRLVTELQTVEERINLLSLDRHLAETANVLARLKDLPDNASVNPDELRDALEQLATMRDDLRRTETLLQQKSTVYEQQRQVIERREAATANDRRLRGEELQLTGQLLDDLNQRAGQAQEQALQLDGIAAQIDRNYRESLRRDLFTRKPYPNTADAWRQLLEAMATVPQVLFYQIRLSLESTIRALLDMTVLRWAILVVLEGMLLWGLVATGRGLRQALRRLGEQRLQGDSFLRQLIASALLLARSNLGGAGCAAALLLLLWLAEVPQPGFGILMTLALAWVGIKLPISLAWLLLVSPRLPAEQRQPALYRQLFWTLIGGGALVTLVVLAHLSDLPAIVVNAFDRLFMLYWFWAFLPGLRIRRLVMDLLGALHGERFWFMVLRFGSLLLPLSLLGAAVLGLLGYLQLAWLVAGHLLIFIAVQVGWLLARSLLNDLVVALKNFAVTHSGYGLLWTQDIITPLHRILNLLLFLGAWVVLFRAYGWTGESAVVSSIWAFLERPLFAVGAAEITLWRILITVTILLVVIWLGQWSRAISYRWVLSHISDLGVRHSLSVFAQYTVVLIGLLLILRVVGIDLTTLAVFAGAVGVGIGLGMQSLANNFVSGLLLLIERPLRTGDIVQVGTHLGEVTSIGMRSLTVQTFDNESVIIPNAEVIGNAFTNWTHGDRVLRTILWVGISYDDDPHRAQKIIERILREHPAVLGNPEPLALLWDFADSSVKFRIQYFIDLSRNQLLKTHNEILFAIWDRFKEAGIRIPYPQHDLYLKEWPASSPAGLTPTLPNSGSPSGGAGSFPTHPTDVTR</sequence>
<organism evidence="13 14">
    <name type="scientific">Candidatus Competibacter phosphatis</name>
    <dbReference type="NCBI Taxonomy" id="221280"/>
    <lineage>
        <taxon>Bacteria</taxon>
        <taxon>Pseudomonadati</taxon>
        <taxon>Pseudomonadota</taxon>
        <taxon>Gammaproteobacteria</taxon>
        <taxon>Candidatus Competibacteraceae</taxon>
        <taxon>Candidatus Competibacter</taxon>
    </lineage>
</organism>
<feature type="domain" description="Mechanosensitive ion channel transmembrane helices 2/3" evidence="12">
    <location>
        <begin position="817"/>
        <end position="854"/>
    </location>
</feature>
<dbReference type="PANTHER" id="PTHR30347:SF1">
    <property type="entry name" value="MECHANOSENSITIVE CHANNEL MSCK"/>
    <property type="match status" value="1"/>
</dbReference>
<feature type="transmembrane region" description="Helical" evidence="9">
    <location>
        <begin position="666"/>
        <end position="687"/>
    </location>
</feature>
<comment type="caution">
    <text evidence="13">The sequence shown here is derived from an EMBL/GenBank/DDBJ whole genome shotgun (WGS) entry which is preliminary data.</text>
</comment>
<evidence type="ECO:0000256" key="6">
    <source>
        <dbReference type="ARBA" id="ARBA00023136"/>
    </source>
</evidence>
<feature type="transmembrane region" description="Helical" evidence="9">
    <location>
        <begin position="495"/>
        <end position="523"/>
    </location>
</feature>
<dbReference type="SUPFAM" id="SSF50182">
    <property type="entry name" value="Sm-like ribonucleoproteins"/>
    <property type="match status" value="1"/>
</dbReference>
<evidence type="ECO:0000313" key="13">
    <source>
        <dbReference type="EMBL" id="NMQ18121.1"/>
    </source>
</evidence>
<dbReference type="SUPFAM" id="SSF82861">
    <property type="entry name" value="Mechanosensitive channel protein MscS (YggB), transmembrane region"/>
    <property type="match status" value="1"/>
</dbReference>
<feature type="region of interest" description="Disordered" evidence="8">
    <location>
        <begin position="1032"/>
        <end position="1059"/>
    </location>
</feature>
<evidence type="ECO:0000256" key="9">
    <source>
        <dbReference type="SAM" id="Phobius"/>
    </source>
</evidence>
<feature type="transmembrane region" description="Helical" evidence="9">
    <location>
        <begin position="636"/>
        <end position="660"/>
    </location>
</feature>
<dbReference type="Pfam" id="PF21088">
    <property type="entry name" value="MS_channel_1st"/>
    <property type="match status" value="1"/>
</dbReference>
<dbReference type="RefSeq" id="WP_169247379.1">
    <property type="nucleotide sequence ID" value="NZ_SPMZ01000008.1"/>
</dbReference>
<evidence type="ECO:0000256" key="3">
    <source>
        <dbReference type="ARBA" id="ARBA00022475"/>
    </source>
</evidence>
<dbReference type="EMBL" id="SPMZ01000008">
    <property type="protein sequence ID" value="NMQ18121.1"/>
    <property type="molecule type" value="Genomic_DNA"/>
</dbReference>
<feature type="transmembrane region" description="Helical" evidence="9">
    <location>
        <begin position="760"/>
        <end position="786"/>
    </location>
</feature>
<dbReference type="SUPFAM" id="SSF82689">
    <property type="entry name" value="Mechanosensitive channel protein MscS (YggB), C-terminal domain"/>
    <property type="match status" value="1"/>
</dbReference>
<dbReference type="InterPro" id="IPR049278">
    <property type="entry name" value="MS_channel_C"/>
</dbReference>
<dbReference type="InterPro" id="IPR049142">
    <property type="entry name" value="MS_channel_1st"/>
</dbReference>
<comment type="similarity">
    <text evidence="2">Belongs to the MscS (TC 1.A.23) family.</text>
</comment>
<gene>
    <name evidence="13" type="ORF">E4P82_02260</name>
</gene>
<dbReference type="Pfam" id="PF21082">
    <property type="entry name" value="MS_channel_3rd"/>
    <property type="match status" value="1"/>
</dbReference>
<dbReference type="Gene3D" id="3.30.70.100">
    <property type="match status" value="1"/>
</dbReference>
<evidence type="ECO:0000259" key="11">
    <source>
        <dbReference type="Pfam" id="PF21082"/>
    </source>
</evidence>
<feature type="transmembrane region" description="Helical" evidence="9">
    <location>
        <begin position="529"/>
        <end position="555"/>
    </location>
</feature>
<accession>A0ABX1TH62</accession>
<name>A0ABX1TH62_9GAMM</name>
<dbReference type="Pfam" id="PF00924">
    <property type="entry name" value="MS_channel_2nd"/>
    <property type="match status" value="1"/>
</dbReference>
<keyword evidence="5 9" id="KW-1133">Transmembrane helix</keyword>
<evidence type="ECO:0000313" key="14">
    <source>
        <dbReference type="Proteomes" id="UP000760480"/>
    </source>
</evidence>
<dbReference type="PANTHER" id="PTHR30347">
    <property type="entry name" value="POTASSIUM CHANNEL RELATED"/>
    <property type="match status" value="1"/>
</dbReference>
<feature type="coiled-coil region" evidence="7">
    <location>
        <begin position="106"/>
        <end position="196"/>
    </location>
</feature>
<proteinExistence type="inferred from homology"/>
<dbReference type="InterPro" id="IPR011014">
    <property type="entry name" value="MscS_channel_TM-2"/>
</dbReference>
<evidence type="ECO:0000256" key="1">
    <source>
        <dbReference type="ARBA" id="ARBA00004651"/>
    </source>
</evidence>
<dbReference type="InterPro" id="IPR006685">
    <property type="entry name" value="MscS_channel_2nd"/>
</dbReference>
<evidence type="ECO:0000256" key="8">
    <source>
        <dbReference type="SAM" id="MobiDB-lite"/>
    </source>
</evidence>
<comment type="subcellular location">
    <subcellularLocation>
        <location evidence="1">Cell membrane</location>
        <topology evidence="1">Multi-pass membrane protein</topology>
    </subcellularLocation>
</comment>
<keyword evidence="14" id="KW-1185">Reference proteome</keyword>
<feature type="transmembrane region" description="Helical" evidence="9">
    <location>
        <begin position="723"/>
        <end position="740"/>
    </location>
</feature>
<feature type="transmembrane region" description="Helical" evidence="9">
    <location>
        <begin position="807"/>
        <end position="828"/>
    </location>
</feature>
<keyword evidence="4 9" id="KW-0812">Transmembrane</keyword>
<feature type="transmembrane region" description="Helical" evidence="9">
    <location>
        <begin position="840"/>
        <end position="868"/>
    </location>
</feature>
<evidence type="ECO:0000256" key="4">
    <source>
        <dbReference type="ARBA" id="ARBA00022692"/>
    </source>
</evidence>